<organism evidence="1 2">
    <name type="scientific">Rubinisphaera brasiliensis (strain ATCC 49424 / DSM 5305 / JCM 21570 / IAM 15109 / NBRC 103401 / IFAM 1448)</name>
    <name type="common">Planctomyces brasiliensis</name>
    <dbReference type="NCBI Taxonomy" id="756272"/>
    <lineage>
        <taxon>Bacteria</taxon>
        <taxon>Pseudomonadati</taxon>
        <taxon>Planctomycetota</taxon>
        <taxon>Planctomycetia</taxon>
        <taxon>Planctomycetales</taxon>
        <taxon>Planctomycetaceae</taxon>
        <taxon>Rubinisphaera</taxon>
    </lineage>
</organism>
<dbReference type="Proteomes" id="UP000006860">
    <property type="component" value="Chromosome"/>
</dbReference>
<name>F0SGS9_RUBBR</name>
<evidence type="ECO:0000313" key="2">
    <source>
        <dbReference type="Proteomes" id="UP000006860"/>
    </source>
</evidence>
<evidence type="ECO:0000313" key="1">
    <source>
        <dbReference type="EMBL" id="ADY58364.1"/>
    </source>
</evidence>
<dbReference type="AlphaFoldDB" id="F0SGS9"/>
<sequence>MGKRDRYRDHVDPEYRRWGRTHHSFPGVDECARLIVDRKVTGAWADIIAYELAENARNHYDELIDAFRRHEPDDVALYVMMALEMAVLPGSVDFLAGVLRNGNATFRPYAERALKAIDTKESRTALFNATVAEPCGEREPPMTRDLKS</sequence>
<dbReference type="OrthoDB" id="9998713at2"/>
<reference evidence="2" key="1">
    <citation type="submission" date="2011-02" db="EMBL/GenBank/DDBJ databases">
        <title>The complete genome of Planctomyces brasiliensis DSM 5305.</title>
        <authorList>
            <person name="Lucas S."/>
            <person name="Copeland A."/>
            <person name="Lapidus A."/>
            <person name="Bruce D."/>
            <person name="Goodwin L."/>
            <person name="Pitluck S."/>
            <person name="Kyrpides N."/>
            <person name="Mavromatis K."/>
            <person name="Pagani I."/>
            <person name="Ivanova N."/>
            <person name="Ovchinnikova G."/>
            <person name="Lu M."/>
            <person name="Detter J.C."/>
            <person name="Han C."/>
            <person name="Land M."/>
            <person name="Hauser L."/>
            <person name="Markowitz V."/>
            <person name="Cheng J.-F."/>
            <person name="Hugenholtz P."/>
            <person name="Woyke T."/>
            <person name="Wu D."/>
            <person name="Tindall B."/>
            <person name="Pomrenke H.G."/>
            <person name="Brambilla E."/>
            <person name="Klenk H.-P."/>
            <person name="Eisen J.A."/>
        </authorList>
    </citation>
    <scope>NUCLEOTIDE SEQUENCE [LARGE SCALE GENOMIC DNA]</scope>
    <source>
        <strain evidence="2">ATCC 49424 / DSM 5305 / JCM 21570 / IAM 15109 / NBRC 103401 / IFAM 1448</strain>
    </source>
</reference>
<dbReference type="EMBL" id="CP002546">
    <property type="protein sequence ID" value="ADY58364.1"/>
    <property type="molecule type" value="Genomic_DNA"/>
</dbReference>
<protein>
    <recommendedName>
        <fullName evidence="3">PBS lyase HEAT domain protein repeat-containing protein</fullName>
    </recommendedName>
</protein>
<dbReference type="HOGENOM" id="CLU_1757462_0_0_0"/>
<evidence type="ECO:0008006" key="3">
    <source>
        <dbReference type="Google" id="ProtNLM"/>
    </source>
</evidence>
<gene>
    <name evidence="1" type="ordered locus">Plabr_0737</name>
</gene>
<keyword evidence="2" id="KW-1185">Reference proteome</keyword>
<dbReference type="RefSeq" id="WP_013627104.1">
    <property type="nucleotide sequence ID" value="NC_015174.1"/>
</dbReference>
<proteinExistence type="predicted"/>
<dbReference type="STRING" id="756272.Plabr_0737"/>
<accession>F0SGS9</accession>
<dbReference type="KEGG" id="pbs:Plabr_0737"/>